<evidence type="ECO:0000313" key="2">
    <source>
        <dbReference type="Proteomes" id="UP000827872"/>
    </source>
</evidence>
<evidence type="ECO:0000313" key="1">
    <source>
        <dbReference type="EMBL" id="KAH7994134.1"/>
    </source>
</evidence>
<comment type="caution">
    <text evidence="1">The sequence shown here is derived from an EMBL/GenBank/DDBJ whole genome shotgun (WGS) entry which is preliminary data.</text>
</comment>
<name>A0ACB8EN63_9SAUR</name>
<proteinExistence type="predicted"/>
<keyword evidence="2" id="KW-1185">Reference proteome</keyword>
<dbReference type="EMBL" id="CM037616">
    <property type="protein sequence ID" value="KAH7994134.1"/>
    <property type="molecule type" value="Genomic_DNA"/>
</dbReference>
<organism evidence="1 2">
    <name type="scientific">Sphaerodactylus townsendi</name>
    <dbReference type="NCBI Taxonomy" id="933632"/>
    <lineage>
        <taxon>Eukaryota</taxon>
        <taxon>Metazoa</taxon>
        <taxon>Chordata</taxon>
        <taxon>Craniata</taxon>
        <taxon>Vertebrata</taxon>
        <taxon>Euteleostomi</taxon>
        <taxon>Lepidosauria</taxon>
        <taxon>Squamata</taxon>
        <taxon>Bifurcata</taxon>
        <taxon>Gekkota</taxon>
        <taxon>Sphaerodactylidae</taxon>
        <taxon>Sphaerodactylus</taxon>
    </lineage>
</organism>
<reference evidence="1" key="1">
    <citation type="submission" date="2021-08" db="EMBL/GenBank/DDBJ databases">
        <title>The first chromosome-level gecko genome reveals the dynamic sex chromosomes of Neotropical dwarf geckos (Sphaerodactylidae: Sphaerodactylus).</title>
        <authorList>
            <person name="Pinto B.J."/>
            <person name="Keating S.E."/>
            <person name="Gamble T."/>
        </authorList>
    </citation>
    <scope>NUCLEOTIDE SEQUENCE</scope>
    <source>
        <strain evidence="1">TG3544</strain>
    </source>
</reference>
<protein>
    <submittedName>
        <fullName evidence="1">Uncharacterized protein</fullName>
    </submittedName>
</protein>
<sequence>MRIKAMVLESPVNITLAFKCCHVSSALLYYILYILGCSGEAETERYRCIVSHSAAPHLFLVTLSNTDMWCDVIACIACCCKEKRRAAYFSTVATTSRISS</sequence>
<dbReference type="Proteomes" id="UP000827872">
    <property type="component" value="Linkage Group LG03"/>
</dbReference>
<gene>
    <name evidence="1" type="ORF">K3G42_033274</name>
</gene>
<accession>A0ACB8EN63</accession>